<feature type="transmembrane region" description="Helical" evidence="1">
    <location>
        <begin position="15"/>
        <end position="36"/>
    </location>
</feature>
<sequence>MKNNSTIVKRAAKDVLNWLILVLGLNVILVPVDLLFHQPILGGLVDMFINDTNRIRVVLVVVVVVALSWLLIFYLVWQLDG</sequence>
<keyword evidence="1" id="KW-0472">Membrane</keyword>
<dbReference type="Proteomes" id="UP000030361">
    <property type="component" value="Chromosome"/>
</dbReference>
<name>A0A1S6QIH7_9LACO</name>
<feature type="transmembrane region" description="Helical" evidence="1">
    <location>
        <begin position="57"/>
        <end position="77"/>
    </location>
</feature>
<keyword evidence="1" id="KW-0812">Transmembrane</keyword>
<evidence type="ECO:0000313" key="3">
    <source>
        <dbReference type="Proteomes" id="UP000030361"/>
    </source>
</evidence>
<proteinExistence type="predicted"/>
<dbReference type="AlphaFoldDB" id="A0A1S6QIH7"/>
<reference evidence="2 3" key="1">
    <citation type="journal article" date="2015" name="Genome Announc.">
        <title>Genome Sequence of Lactobacillus curieae CCTCC M 2011381T, a Novel Producer of Gamma-aminobutyric Acid.</title>
        <authorList>
            <person name="Wang Y."/>
            <person name="Wang Y."/>
            <person name="Lang C."/>
            <person name="Wei D."/>
            <person name="Xu P."/>
            <person name="Xie J."/>
        </authorList>
    </citation>
    <scope>NUCLEOTIDE SEQUENCE [LARGE SCALE GENOMIC DNA]</scope>
    <source>
        <strain evidence="2 3">CCTCC M 2011381</strain>
    </source>
</reference>
<evidence type="ECO:0000313" key="2">
    <source>
        <dbReference type="EMBL" id="AQW21401.1"/>
    </source>
</evidence>
<evidence type="ECO:0000256" key="1">
    <source>
        <dbReference type="SAM" id="Phobius"/>
    </source>
</evidence>
<accession>A0A1S6QIH7</accession>
<keyword evidence="3" id="KW-1185">Reference proteome</keyword>
<gene>
    <name evidence="2" type="ORF">PL11_005375</name>
</gene>
<dbReference type="KEGG" id="lcu:PL11_005375"/>
<organism evidence="2 3">
    <name type="scientific">Lentilactobacillus curieae</name>
    <dbReference type="NCBI Taxonomy" id="1138822"/>
    <lineage>
        <taxon>Bacteria</taxon>
        <taxon>Bacillati</taxon>
        <taxon>Bacillota</taxon>
        <taxon>Bacilli</taxon>
        <taxon>Lactobacillales</taxon>
        <taxon>Lactobacillaceae</taxon>
        <taxon>Lentilactobacillus</taxon>
    </lineage>
</organism>
<keyword evidence="1" id="KW-1133">Transmembrane helix</keyword>
<dbReference type="EMBL" id="CP018906">
    <property type="protein sequence ID" value="AQW21401.1"/>
    <property type="molecule type" value="Genomic_DNA"/>
</dbReference>
<protein>
    <submittedName>
        <fullName evidence="2">Uncharacterized protein</fullName>
    </submittedName>
</protein>
<dbReference type="RefSeq" id="WP_035167850.1">
    <property type="nucleotide sequence ID" value="NZ_CP018906.1"/>
</dbReference>